<protein>
    <submittedName>
        <fullName evidence="3">Molybdopterin oxidoreductase</fullName>
    </submittedName>
</protein>
<dbReference type="Gene3D" id="2.20.25.90">
    <property type="entry name" value="ADC-like domains"/>
    <property type="match status" value="1"/>
</dbReference>
<dbReference type="CDD" id="cd02784">
    <property type="entry name" value="MopB_CT_PHLH"/>
    <property type="match status" value="1"/>
</dbReference>
<dbReference type="Gene3D" id="3.30.2070.10">
    <property type="entry name" value="Formate dehydrogenase/DMSO reductase"/>
    <property type="match status" value="1"/>
</dbReference>
<dbReference type="PANTHER" id="PTHR42783">
    <property type="entry name" value="GLUTAMATE SYNTHASE [NADPH] SMALL CHAIN"/>
    <property type="match status" value="1"/>
</dbReference>
<accession>A0A809S4T1</accession>
<feature type="domain" description="4Fe-4S ferredoxin-type" evidence="2">
    <location>
        <begin position="835"/>
        <end position="864"/>
    </location>
</feature>
<name>A0A809S4T1_9BACT</name>
<evidence type="ECO:0000256" key="1">
    <source>
        <dbReference type="SAM" id="MobiDB-lite"/>
    </source>
</evidence>
<evidence type="ECO:0000313" key="4">
    <source>
        <dbReference type="Proteomes" id="UP000662873"/>
    </source>
</evidence>
<dbReference type="EMBL" id="AP021858">
    <property type="protein sequence ID" value="BBO23817.1"/>
    <property type="molecule type" value="Genomic_DNA"/>
</dbReference>
<feature type="region of interest" description="Disordered" evidence="1">
    <location>
        <begin position="1"/>
        <end position="38"/>
    </location>
</feature>
<reference evidence="3" key="1">
    <citation type="journal article" name="DNA Res.">
        <title>The physiological potential of anammox bacteria as revealed by their core genome structure.</title>
        <authorList>
            <person name="Okubo T."/>
            <person name="Toyoda A."/>
            <person name="Fukuhara K."/>
            <person name="Uchiyama I."/>
            <person name="Harigaya Y."/>
            <person name="Kuroiwa M."/>
            <person name="Suzuki T."/>
            <person name="Murakami Y."/>
            <person name="Suwa Y."/>
            <person name="Takami H."/>
        </authorList>
    </citation>
    <scope>NUCLEOTIDE SEQUENCE</scope>
    <source>
        <strain evidence="3">317325-2</strain>
    </source>
</reference>
<dbReference type="SUPFAM" id="SSF54862">
    <property type="entry name" value="4Fe-4S ferredoxins"/>
    <property type="match status" value="1"/>
</dbReference>
<dbReference type="Gene3D" id="3.30.70.20">
    <property type="match status" value="2"/>
</dbReference>
<dbReference type="CDD" id="cd10551">
    <property type="entry name" value="PsrB"/>
    <property type="match status" value="1"/>
</dbReference>
<organism evidence="3 4">
    <name type="scientific">Candidatus Nitrosymbiomonas proteolyticus</name>
    <dbReference type="NCBI Taxonomy" id="2608984"/>
    <lineage>
        <taxon>Bacteria</taxon>
        <taxon>Bacillati</taxon>
        <taxon>Armatimonadota</taxon>
        <taxon>Armatimonadota incertae sedis</taxon>
        <taxon>Candidatus Nitrosymbiomonas</taxon>
    </lineage>
</organism>
<dbReference type="PROSITE" id="PS51379">
    <property type="entry name" value="4FE4S_FER_2"/>
    <property type="match status" value="2"/>
</dbReference>
<dbReference type="Gene3D" id="3.40.228.10">
    <property type="entry name" value="Dimethylsulfoxide Reductase, domain 2"/>
    <property type="match status" value="1"/>
</dbReference>
<dbReference type="InterPro" id="IPR017896">
    <property type="entry name" value="4Fe4S_Fe-S-bd"/>
</dbReference>
<sequence>MGTNKSSIDLEGANQGLDAQGSSPSPASGPEFSPFEAPWSAPFDRRRFLQIVGASMAMAGLAGCRPKLAERIVPYVKAPEEILPGDPVFYATALTLSGYATGVLVKSETGRPIKVEGNPDHPGSLGATDVFAQAAILGLYDPDRSQEVRLNGQKSNWSVFVAAAQKEFARLKSQQGKGLAILTETVTSPTFDAEIQSLLAELPEAKWYCYEPFNREVVFAGAKLALGVEKEPLYRLENADVIVLLDSDFLYISPGRTPYTKQFAARRKIRKAKQDLNRLYAVESTPTVSGAFADHRLSVKAGEIGRIAAALAEALGVPGPASGGVGAEIAAWVKAMAEDLQAHRGRCVVVPGETQPAQVHALAHAINEALGAFGKTVEFIDPVPYGDLYQTASLKSLVAALDSGAVESLLILGGNPAFSAPADVPFTEAVAKARFTVHVGLYADETYDASQWHIPMAHELEAWGDAKAFDGTAAIQQPLIEPLYGGRSCLEVLSAFRGRPTDGREIVRSFWNRDRQNFDTFWTKSLNDGFVSGSAPPSTVPQVKAGWFAGAPGLKPAVVTGVEINFRPDPCIYDGRFANNAWLQELFKPITKVCWDNVAVMSQATAEKFGLWNRVGPTGKELLVSLCDVTYRGRTLTRVPVWIQAGQPDDSITIHLGYGRLRAGKVGSSVGFNAYALRVAAAPGFEDGAKVTARSERYSLATNQVHSYTEGRKELTIFDAEEFGHEEAHGEAHGPISLYPDRPYEGYAWAMVFDTNVCTGCNACIVACQAENNIPTVGKTDVLRGRDMHWIRIDRYYLGADSSEVHHMPVNCMHCEKAPCEVVCPVAATVHSSEGLNEMVYNRCVGTRYCSNNCPYKARRFNFRQFTDKHTPVLKLMRNPDVTVRGRGVMEKCTYCVQRINSARKTAKKENRPIRDGEIMTACQAACPAGGIVFGNLNDPASAVAQLRTEPHHYTLLEELNTRPRTTYLARYKNRNTTLVSALEEFHSTTQ</sequence>
<dbReference type="PANTHER" id="PTHR42783:SF3">
    <property type="entry name" value="GLUTAMATE SYNTHASE [NADPH] SMALL CHAIN-RELATED"/>
    <property type="match status" value="1"/>
</dbReference>
<dbReference type="Gene3D" id="3.40.50.740">
    <property type="match status" value="1"/>
</dbReference>
<gene>
    <name evidence="3" type="ORF">NPRO_14120</name>
</gene>
<dbReference type="Proteomes" id="UP000662873">
    <property type="component" value="Chromosome"/>
</dbReference>
<proteinExistence type="predicted"/>
<feature type="domain" description="4Fe-4S ferredoxin-type" evidence="2">
    <location>
        <begin position="749"/>
        <end position="779"/>
    </location>
</feature>
<dbReference type="KEGG" id="npy:NPRO_14120"/>
<evidence type="ECO:0000259" key="2">
    <source>
        <dbReference type="PROSITE" id="PS51379"/>
    </source>
</evidence>
<dbReference type="SUPFAM" id="SSF53706">
    <property type="entry name" value="Formate dehydrogenase/DMSO reductase, domains 1-3"/>
    <property type="match status" value="1"/>
</dbReference>
<feature type="compositionally biased region" description="Low complexity" evidence="1">
    <location>
        <begin position="21"/>
        <end position="36"/>
    </location>
</feature>
<dbReference type="Pfam" id="PF13247">
    <property type="entry name" value="Fer4_11"/>
    <property type="match status" value="1"/>
</dbReference>
<dbReference type="AlphaFoldDB" id="A0A809S4T1"/>
<evidence type="ECO:0000313" key="3">
    <source>
        <dbReference type="EMBL" id="BBO23817.1"/>
    </source>
</evidence>